<sequence length="450" mass="52073">MSLLLVSDVLREVFLHLLDTSKSSDQHFNNEIRDLYSCILVNRQWCEIAIPILWSRPFFHGLKHEPYNEKVIQMYVKCFDYQDKLFLLDQGIDVSEILNYHLDTHLDAHSDAHSNTHPNCSENSAIDGIKEKSFYSNNKFDITTNPPLFNYPGFLRILNYTSMIKAVEAWCYYLSIEMEKTQSLDLLENAEILIFRSLLKLCLNKGARLHELILCPDQFDPSNDEMYMSLVDDEFRDLFAPIRTLEFSGMVRMDGLLQLLSQRCHGIEHMRVTTLWARRNNDRLVGIFRDSLTSLFAVQNSLTSFELSNCKAYTSAILPVLGLHTSTIRYIRFDNVNFEGCDPLCILSDCKNMDVLEITQCANLSEEMVDPIMKAKFKSGFEVRLVGDEMLQCEKFKDWVNKNSRFNKNKSVGNVGNNCMINLGFFCERNDANISSIDDIEENIVNEKKR</sequence>
<gene>
    <name evidence="1" type="ORF">SPELUC_LOCUS2973</name>
</gene>
<accession>A0ACA9L054</accession>
<dbReference type="EMBL" id="CAJVPW010002151">
    <property type="protein sequence ID" value="CAG8500124.1"/>
    <property type="molecule type" value="Genomic_DNA"/>
</dbReference>
<comment type="caution">
    <text evidence="1">The sequence shown here is derived from an EMBL/GenBank/DDBJ whole genome shotgun (WGS) entry which is preliminary data.</text>
</comment>
<protein>
    <submittedName>
        <fullName evidence="1">3479_t:CDS:1</fullName>
    </submittedName>
</protein>
<keyword evidence="2" id="KW-1185">Reference proteome</keyword>
<name>A0ACA9L054_9GLOM</name>
<evidence type="ECO:0000313" key="1">
    <source>
        <dbReference type="EMBL" id="CAG8500124.1"/>
    </source>
</evidence>
<dbReference type="Proteomes" id="UP000789366">
    <property type="component" value="Unassembled WGS sequence"/>
</dbReference>
<evidence type="ECO:0000313" key="2">
    <source>
        <dbReference type="Proteomes" id="UP000789366"/>
    </source>
</evidence>
<proteinExistence type="predicted"/>
<organism evidence="1 2">
    <name type="scientific">Cetraspora pellucida</name>
    <dbReference type="NCBI Taxonomy" id="1433469"/>
    <lineage>
        <taxon>Eukaryota</taxon>
        <taxon>Fungi</taxon>
        <taxon>Fungi incertae sedis</taxon>
        <taxon>Mucoromycota</taxon>
        <taxon>Glomeromycotina</taxon>
        <taxon>Glomeromycetes</taxon>
        <taxon>Diversisporales</taxon>
        <taxon>Gigasporaceae</taxon>
        <taxon>Cetraspora</taxon>
    </lineage>
</organism>
<reference evidence="1" key="1">
    <citation type="submission" date="2021-06" db="EMBL/GenBank/DDBJ databases">
        <authorList>
            <person name="Kallberg Y."/>
            <person name="Tangrot J."/>
            <person name="Rosling A."/>
        </authorList>
    </citation>
    <scope>NUCLEOTIDE SEQUENCE</scope>
    <source>
        <strain evidence="1">28 12/20/2015</strain>
    </source>
</reference>